<dbReference type="GO" id="GO:0006646">
    <property type="term" value="P:phosphatidylethanolamine biosynthetic process"/>
    <property type="evidence" value="ECO:0007669"/>
    <property type="project" value="TreeGrafter"/>
</dbReference>
<proteinExistence type="inferred from homology"/>
<dbReference type="PANTHER" id="PTHR22603">
    <property type="entry name" value="CHOLINE/ETHANOALAMINE KINASE"/>
    <property type="match status" value="1"/>
</dbReference>
<dbReference type="AlphaFoldDB" id="L0ATG4"/>
<dbReference type="Proteomes" id="UP000031512">
    <property type="component" value="Chromosome 1"/>
</dbReference>
<dbReference type="PANTHER" id="PTHR22603:SF93">
    <property type="entry name" value="RE24176P"/>
    <property type="match status" value="1"/>
</dbReference>
<accession>L0ATG4</accession>
<dbReference type="InterPro" id="IPR011009">
    <property type="entry name" value="Kinase-like_dom_sf"/>
</dbReference>
<dbReference type="GO" id="GO:0005737">
    <property type="term" value="C:cytoplasm"/>
    <property type="evidence" value="ECO:0007669"/>
    <property type="project" value="TreeGrafter"/>
</dbReference>
<dbReference type="GO" id="GO:0004103">
    <property type="term" value="F:choline kinase activity"/>
    <property type="evidence" value="ECO:0007669"/>
    <property type="project" value="TreeGrafter"/>
</dbReference>
<dbReference type="Gene3D" id="3.90.1200.10">
    <property type="match status" value="1"/>
</dbReference>
<dbReference type="EMBL" id="CP001669">
    <property type="protein sequence ID" value="AFZ78927.1"/>
    <property type="molecule type" value="Genomic_DNA"/>
</dbReference>
<dbReference type="RefSeq" id="XP_004828593.1">
    <property type="nucleotide sequence ID" value="XM_004828536.1"/>
</dbReference>
<dbReference type="CDD" id="cd14021">
    <property type="entry name" value="ChoK-like_euk"/>
    <property type="match status" value="1"/>
</dbReference>
<dbReference type="OrthoDB" id="3649325at2759"/>
<gene>
    <name evidence="2" type="ORF">BEWA_017680</name>
</gene>
<dbReference type="STRING" id="1537102.L0ATG4"/>
<dbReference type="GeneID" id="15803349"/>
<dbReference type="VEuPathDB" id="PiroplasmaDB:BEWA_017680"/>
<dbReference type="KEGG" id="beq:BEWA_017680"/>
<comment type="similarity">
    <text evidence="1">Belongs to the choline/ethanolamine kinase family.</text>
</comment>
<dbReference type="GO" id="GO:0004305">
    <property type="term" value="F:ethanolamine kinase activity"/>
    <property type="evidence" value="ECO:0007669"/>
    <property type="project" value="UniProtKB-EC"/>
</dbReference>
<dbReference type="EC" id="2.7.1.82" evidence="2"/>
<sequence length="369" mass="43009">MASQGGTPKVVDYFVDVNEPNEIKEICINHVPQWNELSNDSLSVRKYLSPFSNHVFKVEVENSSRTMAINRVLVKLKPTDTSDWYEFDSQYTVLKALGEHGCGPIIIQKTDKFMIQEWLEGDVLESDLLRRFSVFTSIGTLLARFHKHGTRIAPEGYDRTPLMTKMLNKWSPIVRENMGNEKLEGLDLNDIFDSLDKYKKLLLKFEGSNNEFVTTIRLCHNDMYYKNVIDSKHSLRLIDFDTVGFNYIGFDIAKLFYETNIWYAPGIPPQFRDDKPLSHEWKVIFSSLYLSELLEKDIPPSDIQTIEKFMEAIEIHTLGNYIYWMFRRIVILVSSEFEVYGGFIKGIQLLDRLRREQIGKLVEKGFLQK</sequence>
<dbReference type="Gene3D" id="3.30.200.20">
    <property type="entry name" value="Phosphorylase Kinase, domain 1"/>
    <property type="match status" value="1"/>
</dbReference>
<organism evidence="2 3">
    <name type="scientific">Theileria equi strain WA</name>
    <dbReference type="NCBI Taxonomy" id="1537102"/>
    <lineage>
        <taxon>Eukaryota</taxon>
        <taxon>Sar</taxon>
        <taxon>Alveolata</taxon>
        <taxon>Apicomplexa</taxon>
        <taxon>Aconoidasida</taxon>
        <taxon>Piroplasmida</taxon>
        <taxon>Theileriidae</taxon>
        <taxon>Theileria</taxon>
    </lineage>
</organism>
<evidence type="ECO:0000313" key="3">
    <source>
        <dbReference type="Proteomes" id="UP000031512"/>
    </source>
</evidence>
<evidence type="ECO:0000256" key="1">
    <source>
        <dbReference type="ARBA" id="ARBA00038211"/>
    </source>
</evidence>
<protein>
    <submittedName>
        <fullName evidence="2">Choline/ethanolamine kinase, putative</fullName>
        <ecNumber evidence="2">2.7.1.82</ecNumber>
    </submittedName>
</protein>
<dbReference type="SUPFAM" id="SSF56112">
    <property type="entry name" value="Protein kinase-like (PK-like)"/>
    <property type="match status" value="1"/>
</dbReference>
<name>L0ATG4_THEEQ</name>
<reference evidence="2 3" key="1">
    <citation type="journal article" date="2012" name="BMC Genomics">
        <title>Comparative genomic analysis and phylogenetic position of Theileria equi.</title>
        <authorList>
            <person name="Kappmeyer L.S."/>
            <person name="Thiagarajan M."/>
            <person name="Herndon D.R."/>
            <person name="Ramsay J.D."/>
            <person name="Caler E."/>
            <person name="Djikeng A."/>
            <person name="Gillespie J.J."/>
            <person name="Lau A.O."/>
            <person name="Roalson E.H."/>
            <person name="Silva J.C."/>
            <person name="Silva M.G."/>
            <person name="Suarez C.E."/>
            <person name="Ueti M.W."/>
            <person name="Nene V.M."/>
            <person name="Mealey R.H."/>
            <person name="Knowles D.P."/>
            <person name="Brayton K.A."/>
        </authorList>
    </citation>
    <scope>NUCLEOTIDE SEQUENCE [LARGE SCALE GENOMIC DNA]</scope>
    <source>
        <strain evidence="2 3">WA</strain>
    </source>
</reference>
<dbReference type="eggNOG" id="KOG2686">
    <property type="taxonomic scope" value="Eukaryota"/>
</dbReference>
<keyword evidence="2" id="KW-0808">Transferase</keyword>
<keyword evidence="3" id="KW-1185">Reference proteome</keyword>
<dbReference type="Pfam" id="PF01633">
    <property type="entry name" value="Choline_kinase"/>
    <property type="match status" value="1"/>
</dbReference>
<evidence type="ECO:0000313" key="2">
    <source>
        <dbReference type="EMBL" id="AFZ78927.1"/>
    </source>
</evidence>
<keyword evidence="2" id="KW-0418">Kinase</keyword>